<organism evidence="9 10">
    <name type="scientific">Hornefia butyriciproducens</name>
    <dbReference type="NCBI Taxonomy" id="2652293"/>
    <lineage>
        <taxon>Bacteria</taxon>
        <taxon>Bacillati</taxon>
        <taxon>Bacillota</taxon>
        <taxon>Clostridia</taxon>
        <taxon>Peptostreptococcales</taxon>
        <taxon>Anaerovoracaceae</taxon>
        <taxon>Hornefia</taxon>
    </lineage>
</organism>
<name>A0A6L5Y998_9FIRM</name>
<evidence type="ECO:0000256" key="1">
    <source>
        <dbReference type="ARBA" id="ARBA00022512"/>
    </source>
</evidence>
<dbReference type="SUPFAM" id="SSF49478">
    <property type="entry name" value="Cna protein B-type domain"/>
    <property type="match status" value="1"/>
</dbReference>
<keyword evidence="4" id="KW-0572">Peptidoglycan-anchor</keyword>
<evidence type="ECO:0000256" key="4">
    <source>
        <dbReference type="ARBA" id="ARBA00023088"/>
    </source>
</evidence>
<evidence type="ECO:0000256" key="3">
    <source>
        <dbReference type="ARBA" id="ARBA00022729"/>
    </source>
</evidence>
<reference evidence="9 10" key="1">
    <citation type="submission" date="2019-08" db="EMBL/GenBank/DDBJ databases">
        <title>In-depth cultivation of the pig gut microbiome towards novel bacterial diversity and tailored functional studies.</title>
        <authorList>
            <person name="Wylensek D."/>
            <person name="Hitch T.C.A."/>
            <person name="Clavel T."/>
        </authorList>
    </citation>
    <scope>NUCLEOTIDE SEQUENCE [LARGE SCALE GENOMIC DNA]</scope>
    <source>
        <strain evidence="9 10">WCA-MUC-591-APC-3H</strain>
    </source>
</reference>
<keyword evidence="5" id="KW-0812">Transmembrane</keyword>
<evidence type="ECO:0000256" key="6">
    <source>
        <dbReference type="SAM" id="SignalP"/>
    </source>
</evidence>
<feature type="chain" id="PRO_5026916752" evidence="6">
    <location>
        <begin position="28"/>
        <end position="527"/>
    </location>
</feature>
<dbReference type="InterPro" id="IPR026466">
    <property type="entry name" value="Fim_isopep_form_D2_dom"/>
</dbReference>
<dbReference type="Pfam" id="PF17802">
    <property type="entry name" value="SpaA"/>
    <property type="match status" value="1"/>
</dbReference>
<evidence type="ECO:0000259" key="8">
    <source>
        <dbReference type="Pfam" id="PF17802"/>
    </source>
</evidence>
<evidence type="ECO:0000313" key="9">
    <source>
        <dbReference type="EMBL" id="MST52542.1"/>
    </source>
</evidence>
<dbReference type="Proteomes" id="UP000474676">
    <property type="component" value="Unassembled WGS sequence"/>
</dbReference>
<dbReference type="AlphaFoldDB" id="A0A6L5Y998"/>
<dbReference type="InterPro" id="IPR019931">
    <property type="entry name" value="LPXTG_anchor"/>
</dbReference>
<keyword evidence="3 6" id="KW-0732">Signal</keyword>
<keyword evidence="5" id="KW-1133">Transmembrane helix</keyword>
<evidence type="ECO:0000313" key="10">
    <source>
        <dbReference type="Proteomes" id="UP000474676"/>
    </source>
</evidence>
<keyword evidence="10" id="KW-1185">Reference proteome</keyword>
<dbReference type="InterPro" id="IPR013783">
    <property type="entry name" value="Ig-like_fold"/>
</dbReference>
<dbReference type="NCBIfam" id="TIGR04226">
    <property type="entry name" value="RrgB_K2N_iso_D2"/>
    <property type="match status" value="1"/>
</dbReference>
<evidence type="ECO:0000256" key="2">
    <source>
        <dbReference type="ARBA" id="ARBA00022525"/>
    </source>
</evidence>
<feature type="signal peptide" evidence="6">
    <location>
        <begin position="1"/>
        <end position="27"/>
    </location>
</feature>
<dbReference type="NCBIfam" id="TIGR01167">
    <property type="entry name" value="LPXTG_anchor"/>
    <property type="match status" value="1"/>
</dbReference>
<protein>
    <submittedName>
        <fullName evidence="9">Isopeptide-forming domain-containing fimbrial protein</fullName>
    </submittedName>
</protein>
<dbReference type="RefSeq" id="WP_154574936.1">
    <property type="nucleotide sequence ID" value="NZ_VUMZ01000010.1"/>
</dbReference>
<dbReference type="Pfam" id="PF00746">
    <property type="entry name" value="Gram_pos_anchor"/>
    <property type="match status" value="1"/>
</dbReference>
<feature type="transmembrane region" description="Helical" evidence="5">
    <location>
        <begin position="496"/>
        <end position="517"/>
    </location>
</feature>
<keyword evidence="2" id="KW-0964">Secreted</keyword>
<keyword evidence="1" id="KW-0134">Cell wall</keyword>
<accession>A0A6L5Y998</accession>
<gene>
    <name evidence="9" type="ORF">FYJ64_09520</name>
</gene>
<dbReference type="Gene3D" id="2.60.40.10">
    <property type="entry name" value="Immunoglobulins"/>
    <property type="match status" value="1"/>
</dbReference>
<dbReference type="EMBL" id="VUMZ01000010">
    <property type="protein sequence ID" value="MST52542.1"/>
    <property type="molecule type" value="Genomic_DNA"/>
</dbReference>
<feature type="domain" description="Gram-positive cocci surface proteins LPxTG" evidence="7">
    <location>
        <begin position="483"/>
        <end position="524"/>
    </location>
</feature>
<comment type="caution">
    <text evidence="9">The sequence shown here is derived from an EMBL/GenBank/DDBJ whole genome shotgun (WGS) entry which is preliminary data.</text>
</comment>
<dbReference type="Gene3D" id="2.60.40.740">
    <property type="match status" value="1"/>
</dbReference>
<sequence>MKKVFKKAVTLLLALGVILAMGVTSFAETRTAETTITVKNVEAGATVTAYQVVQEKNGRWVAIANNSGNKITVKEDGNVDLKASDVTALANDTSGLTGKTMISSGSDYTLSDVKPGMYLVLVTKTDSAKVYNPMIVSADYTTGENEKPEVDATSNFVASDKSVAYAKSSEPTIDKSVTTGKGKTNDGETDKGYSVAVGDDVGFKIEGKIPSYSDDYDNNTLTYKIEDTLSKGFDDPKDFAVTVNGTPVNEGDVTYSKTGTNPFTISFKAPFIKKHGNENVVVTYSAKVNSNAAVNFDPNTNTAKLTYSNNPSTDGTAKPKESKTYNYTFGIDANLNGESGIDTKRTSEIIKIDENGKVEKIDSTETTQESTKVTEPLKDAEFTLYTSDGNTAVKTAMTGSDGYLSITGLNEGEYVLKETKAPTGYALDDKTHSVKISAKYNEDGTLASYTVTIDGNATSTYTATYDKGTITKISGDSSTVTIKNSKTKGLPSTGGMGTYLFIVLGITIIAIAGGMLIRRHRNENRSE</sequence>
<proteinExistence type="predicted"/>
<feature type="domain" description="SpaA-like prealbumin fold" evidence="8">
    <location>
        <begin position="370"/>
        <end position="439"/>
    </location>
</feature>
<keyword evidence="5" id="KW-0472">Membrane</keyword>
<evidence type="ECO:0000256" key="5">
    <source>
        <dbReference type="SAM" id="Phobius"/>
    </source>
</evidence>
<evidence type="ECO:0000259" key="7">
    <source>
        <dbReference type="Pfam" id="PF00746"/>
    </source>
</evidence>
<dbReference type="GeneID" id="303115562"/>
<dbReference type="InterPro" id="IPR041033">
    <property type="entry name" value="SpaA_PFL_dom_1"/>
</dbReference>